<feature type="transmembrane region" description="Helical" evidence="9">
    <location>
        <begin position="121"/>
        <end position="145"/>
    </location>
</feature>
<evidence type="ECO:0000256" key="4">
    <source>
        <dbReference type="ARBA" id="ARBA00022692"/>
    </source>
</evidence>
<comment type="subcellular location">
    <subcellularLocation>
        <location evidence="9">Cell membrane</location>
        <topology evidence="9">Multi-pass membrane protein</topology>
    </subcellularLocation>
</comment>
<dbReference type="Proteomes" id="UP000760668">
    <property type="component" value="Unassembled WGS sequence"/>
</dbReference>
<evidence type="ECO:0000313" key="12">
    <source>
        <dbReference type="EMBL" id="HJG87316.1"/>
    </source>
</evidence>
<comment type="caution">
    <text evidence="9">Lacks conserved residue(s) required for the propagation of feature annotation.</text>
</comment>
<dbReference type="RefSeq" id="WP_295369906.1">
    <property type="nucleotide sequence ID" value="NZ_DYUC01000099.1"/>
</dbReference>
<evidence type="ECO:0000256" key="2">
    <source>
        <dbReference type="ARBA" id="ARBA00022475"/>
    </source>
</evidence>
<gene>
    <name evidence="9 12" type="primary">lspA</name>
    <name evidence="12" type="ORF">K8V01_09890</name>
</gene>
<evidence type="ECO:0000256" key="9">
    <source>
        <dbReference type="HAMAP-Rule" id="MF_00161"/>
    </source>
</evidence>
<keyword evidence="2 9" id="KW-1003">Cell membrane</keyword>
<keyword evidence="6 9" id="KW-0378">Hydrolase</keyword>
<evidence type="ECO:0000256" key="11">
    <source>
        <dbReference type="RuleBase" id="RU004181"/>
    </source>
</evidence>
<evidence type="ECO:0000256" key="3">
    <source>
        <dbReference type="ARBA" id="ARBA00022670"/>
    </source>
</evidence>
<dbReference type="PANTHER" id="PTHR33695">
    <property type="entry name" value="LIPOPROTEIN SIGNAL PEPTIDASE"/>
    <property type="match status" value="1"/>
</dbReference>
<dbReference type="EMBL" id="DYUC01000099">
    <property type="protein sequence ID" value="HJG87316.1"/>
    <property type="molecule type" value="Genomic_DNA"/>
</dbReference>
<dbReference type="GO" id="GO:0006508">
    <property type="term" value="P:proteolysis"/>
    <property type="evidence" value="ECO:0007669"/>
    <property type="project" value="UniProtKB-KW"/>
</dbReference>
<proteinExistence type="inferred from homology"/>
<dbReference type="HAMAP" id="MF_00161">
    <property type="entry name" value="LspA"/>
    <property type="match status" value="1"/>
</dbReference>
<comment type="similarity">
    <text evidence="1 9 11">Belongs to the peptidase A8 family.</text>
</comment>
<dbReference type="InterPro" id="IPR001872">
    <property type="entry name" value="Peptidase_A8"/>
</dbReference>
<feature type="active site" evidence="9">
    <location>
        <position position="111"/>
    </location>
</feature>
<name>A0A921MNE3_9FIRM</name>
<feature type="transmembrane region" description="Helical" evidence="9">
    <location>
        <begin position="58"/>
        <end position="76"/>
    </location>
</feature>
<comment type="catalytic activity">
    <reaction evidence="9 10">
        <text>Release of signal peptides from bacterial membrane prolipoproteins. Hydrolyzes -Xaa-Yaa-Zaa-|-(S,diacylglyceryl)Cys-, in which Xaa is hydrophobic (preferably Leu), and Yaa (Ala or Ser) and Zaa (Gly or Ala) have small, neutral side chains.</text>
        <dbReference type="EC" id="3.4.23.36"/>
    </reaction>
</comment>
<accession>A0A921MNE3</accession>
<feature type="active site" evidence="9">
    <location>
        <position position="127"/>
    </location>
</feature>
<feature type="transmembrane region" description="Helical" evidence="9">
    <location>
        <begin position="88"/>
        <end position="109"/>
    </location>
</feature>
<comment type="caution">
    <text evidence="12">The sequence shown here is derived from an EMBL/GenBank/DDBJ whole genome shotgun (WGS) entry which is preliminary data.</text>
</comment>
<comment type="pathway">
    <text evidence="9">Protein modification; lipoprotein biosynthesis (signal peptide cleavage).</text>
</comment>
<organism evidence="12 13">
    <name type="scientific">Pseudoflavonifractor capillosus</name>
    <dbReference type="NCBI Taxonomy" id="106588"/>
    <lineage>
        <taxon>Bacteria</taxon>
        <taxon>Bacillati</taxon>
        <taxon>Bacillota</taxon>
        <taxon>Clostridia</taxon>
        <taxon>Eubacteriales</taxon>
        <taxon>Oscillospiraceae</taxon>
        <taxon>Pseudoflavonifractor</taxon>
    </lineage>
</organism>
<reference evidence="12" key="2">
    <citation type="submission" date="2021-09" db="EMBL/GenBank/DDBJ databases">
        <authorList>
            <person name="Gilroy R."/>
        </authorList>
    </citation>
    <scope>NUCLEOTIDE SEQUENCE</scope>
    <source>
        <strain evidence="12">CHK179-5677</strain>
    </source>
</reference>
<evidence type="ECO:0000256" key="5">
    <source>
        <dbReference type="ARBA" id="ARBA00022750"/>
    </source>
</evidence>
<keyword evidence="7 9" id="KW-1133">Transmembrane helix</keyword>
<protein>
    <recommendedName>
        <fullName evidence="9">Lipoprotein signal peptidase</fullName>
        <ecNumber evidence="9">3.4.23.36</ecNumber>
    </recommendedName>
    <alternativeName>
        <fullName evidence="9">Prolipoprotein signal peptidase</fullName>
    </alternativeName>
    <alternativeName>
        <fullName evidence="9">Signal peptidase II</fullName>
        <shortName evidence="9">SPase II</shortName>
    </alternativeName>
</protein>
<dbReference type="PRINTS" id="PR00781">
    <property type="entry name" value="LIPOSIGPTASE"/>
</dbReference>
<dbReference type="PANTHER" id="PTHR33695:SF1">
    <property type="entry name" value="LIPOPROTEIN SIGNAL PEPTIDASE"/>
    <property type="match status" value="1"/>
</dbReference>
<evidence type="ECO:0000256" key="7">
    <source>
        <dbReference type="ARBA" id="ARBA00022989"/>
    </source>
</evidence>
<comment type="function">
    <text evidence="9 10">This protein specifically catalyzes the removal of signal peptides from prolipoproteins.</text>
</comment>
<sequence length="166" mass="18102">MPYAILAAVLVIADQVVKLLIRSNLELGESVPFIPHILNLTYYQNTGAAFSLFRDHTWILALISAVVSVALVVVMVRRVFRHPAGQVILAVILAGAVGNLIDRVLFGYVTDMFQTVFINFAVFNVADCCLVCGVIAMMVYVLFFYDKLEKAPAGQEAGHDAADPEG</sequence>
<evidence type="ECO:0000256" key="1">
    <source>
        <dbReference type="ARBA" id="ARBA00006139"/>
    </source>
</evidence>
<evidence type="ECO:0000256" key="8">
    <source>
        <dbReference type="ARBA" id="ARBA00023136"/>
    </source>
</evidence>
<dbReference type="GO" id="GO:0005886">
    <property type="term" value="C:plasma membrane"/>
    <property type="evidence" value="ECO:0007669"/>
    <property type="project" value="UniProtKB-SubCell"/>
</dbReference>
<keyword evidence="8 9" id="KW-0472">Membrane</keyword>
<evidence type="ECO:0000256" key="6">
    <source>
        <dbReference type="ARBA" id="ARBA00022801"/>
    </source>
</evidence>
<evidence type="ECO:0000256" key="10">
    <source>
        <dbReference type="RuleBase" id="RU000594"/>
    </source>
</evidence>
<evidence type="ECO:0000313" key="13">
    <source>
        <dbReference type="Proteomes" id="UP000760668"/>
    </source>
</evidence>
<reference evidence="12" key="1">
    <citation type="journal article" date="2021" name="PeerJ">
        <title>Extensive microbial diversity within the chicken gut microbiome revealed by metagenomics and culture.</title>
        <authorList>
            <person name="Gilroy R."/>
            <person name="Ravi A."/>
            <person name="Getino M."/>
            <person name="Pursley I."/>
            <person name="Horton D.L."/>
            <person name="Alikhan N.F."/>
            <person name="Baker D."/>
            <person name="Gharbi K."/>
            <person name="Hall N."/>
            <person name="Watson M."/>
            <person name="Adriaenssens E.M."/>
            <person name="Foster-Nyarko E."/>
            <person name="Jarju S."/>
            <person name="Secka A."/>
            <person name="Antonio M."/>
            <person name="Oren A."/>
            <person name="Chaudhuri R.R."/>
            <person name="La Ragione R."/>
            <person name="Hildebrand F."/>
            <person name="Pallen M.J."/>
        </authorList>
    </citation>
    <scope>NUCLEOTIDE SEQUENCE</scope>
    <source>
        <strain evidence="12">CHK179-5677</strain>
    </source>
</reference>
<dbReference type="Pfam" id="PF01252">
    <property type="entry name" value="Peptidase_A8"/>
    <property type="match status" value="1"/>
</dbReference>
<dbReference type="EC" id="3.4.23.36" evidence="9"/>
<dbReference type="NCBIfam" id="TIGR00077">
    <property type="entry name" value="lspA"/>
    <property type="match status" value="1"/>
</dbReference>
<dbReference type="PROSITE" id="PS00855">
    <property type="entry name" value="SPASE_II"/>
    <property type="match status" value="1"/>
</dbReference>
<keyword evidence="3 9" id="KW-0645">Protease</keyword>
<keyword evidence="4 9" id="KW-0812">Transmembrane</keyword>
<keyword evidence="5 9" id="KW-0064">Aspartyl protease</keyword>
<dbReference type="AlphaFoldDB" id="A0A921MNE3"/>
<dbReference type="GO" id="GO:0004190">
    <property type="term" value="F:aspartic-type endopeptidase activity"/>
    <property type="evidence" value="ECO:0007669"/>
    <property type="project" value="UniProtKB-UniRule"/>
</dbReference>